<dbReference type="GeneID" id="115949402"/>
<feature type="non-terminal residue" evidence="3">
    <location>
        <position position="128"/>
    </location>
</feature>
<organism evidence="2 3">
    <name type="scientific">Geospiza fortis</name>
    <name type="common">Medium ground-finch</name>
    <dbReference type="NCBI Taxonomy" id="48883"/>
    <lineage>
        <taxon>Eukaryota</taxon>
        <taxon>Metazoa</taxon>
        <taxon>Chordata</taxon>
        <taxon>Craniata</taxon>
        <taxon>Vertebrata</taxon>
        <taxon>Euteleostomi</taxon>
        <taxon>Archelosauria</taxon>
        <taxon>Archosauria</taxon>
        <taxon>Dinosauria</taxon>
        <taxon>Saurischia</taxon>
        <taxon>Theropoda</taxon>
        <taxon>Coelurosauria</taxon>
        <taxon>Aves</taxon>
        <taxon>Neognathae</taxon>
        <taxon>Neoaves</taxon>
        <taxon>Telluraves</taxon>
        <taxon>Australaves</taxon>
        <taxon>Passeriformes</taxon>
        <taxon>Thraupidae</taxon>
        <taxon>Geospiza</taxon>
    </lineage>
</organism>
<dbReference type="RefSeq" id="XP_030921780.1">
    <property type="nucleotide sequence ID" value="XM_031065920.1"/>
</dbReference>
<feature type="non-terminal residue" evidence="3">
    <location>
        <position position="1"/>
    </location>
</feature>
<evidence type="ECO:0000259" key="1">
    <source>
        <dbReference type="Pfam" id="PF08163"/>
    </source>
</evidence>
<evidence type="ECO:0000313" key="3">
    <source>
        <dbReference type="RefSeq" id="XP_030921780.1"/>
    </source>
</evidence>
<evidence type="ECO:0000313" key="2">
    <source>
        <dbReference type="Proteomes" id="UP000504602"/>
    </source>
</evidence>
<dbReference type="AlphaFoldDB" id="A0A8N5F6E9"/>
<dbReference type="GO" id="GO:0005634">
    <property type="term" value="C:nucleus"/>
    <property type="evidence" value="ECO:0007669"/>
    <property type="project" value="InterPro"/>
</dbReference>
<sequence>SPTDKQVLLLDTVHKMFRSEELLSNAARQAFVDRSLLTLLWHCSLDALRVFFGKIIVEAMDTLNSRFTKSHEHTFDTQVTKKMGYYKLLEVMYVRLSKEEVYSKDSKINQAYRGSMSVEGNELTKTLI</sequence>
<feature type="domain" description="DNA-dependent protein kinase catalytic subunit CC3" evidence="1">
    <location>
        <begin position="28"/>
        <end position="128"/>
    </location>
</feature>
<accession>A0A8N5F6E9</accession>
<dbReference type="InterPro" id="IPR012582">
    <property type="entry name" value="DNAPKcs_CC3"/>
</dbReference>
<dbReference type="GO" id="GO:0006303">
    <property type="term" value="P:double-strand break repair via nonhomologous end joining"/>
    <property type="evidence" value="ECO:0007669"/>
    <property type="project" value="InterPro"/>
</dbReference>
<reference evidence="3" key="1">
    <citation type="submission" date="2025-08" db="UniProtKB">
        <authorList>
            <consortium name="RefSeq"/>
        </authorList>
    </citation>
    <scope>IDENTIFICATION</scope>
</reference>
<dbReference type="OrthoDB" id="431717at2759"/>
<dbReference type="Pfam" id="PF08163">
    <property type="entry name" value="DNAPKcs_CC3"/>
    <property type="match status" value="1"/>
</dbReference>
<keyword evidence="2" id="KW-1185">Reference proteome</keyword>
<proteinExistence type="predicted"/>
<dbReference type="Proteomes" id="UP000504602">
    <property type="component" value="Unplaced"/>
</dbReference>
<name>A0A8N5F6E9_GEOFO</name>
<protein>
    <submittedName>
        <fullName evidence="3">DNA-dependent protein kinase catalytic subunit-like</fullName>
    </submittedName>
</protein>
<gene>
    <name evidence="3" type="primary">LOC115949402</name>
</gene>